<sequence length="429" mass="50392">MTILISAVGNTDPISKNRDSALMHIARKYKPERIVLLYSEEMLVKKTLIERALLSFKDYKPDVKIHEQILRNDEVYLYDKMYEVIGKIIKEYSKLGEELILNLSSGTPQIKSALFAINRIDDYNTQAIQVTTPSNSSNNPQKILSKEEEDNLFKNNEDNQDNYENRCIMDIAEKFNHSLVKRHLRSLIESYDYLAVEKIVIRRDSKGLLSNKQLARLRIILTDLVNVFKKQEVLSEIQKYPLSEVEKKALNYFLMIEILNKRGQVADVLIKSKSLVEFILEDRIKRNHPNLIIYKNKLPKLNKEHQDFKKVICYLDSDYKKSQNENEEKKEEFSPTTTLNLIIYTKILEYYKYSPELIRSLRVIISLNNERNKVAHGLSEIDSKLVNSKKLQQTIDTLRFILQDTFEIDDSYFSCYQTLNNEMLDLLRQ</sequence>
<feature type="domain" description="Csm6 HEPN" evidence="1">
    <location>
        <begin position="246"/>
        <end position="423"/>
    </location>
</feature>
<organism evidence="3 4">
    <name type="scientific">Streptococcus oralis</name>
    <dbReference type="NCBI Taxonomy" id="1303"/>
    <lineage>
        <taxon>Bacteria</taxon>
        <taxon>Bacillati</taxon>
        <taxon>Bacillota</taxon>
        <taxon>Bacilli</taxon>
        <taxon>Lactobacillales</taxon>
        <taxon>Streptococcaceae</taxon>
        <taxon>Streptococcus</taxon>
    </lineage>
</organism>
<dbReference type="InterPro" id="IPR013489">
    <property type="entry name" value="CRISPR-assoc_prot_Csm6"/>
</dbReference>
<reference evidence="3 4" key="1">
    <citation type="submission" date="2016-01" db="EMBL/GenBank/DDBJ databases">
        <title>Highly variable Streptococcus oralis are common among viridans streptococci isolated from primates.</title>
        <authorList>
            <person name="Denapaite D."/>
            <person name="Rieger M."/>
            <person name="Koendgen S."/>
            <person name="Brueckner R."/>
            <person name="Ochigava I."/>
            <person name="Kappeler P."/>
            <person name="Maetz-Rensing K."/>
            <person name="Leendertz F."/>
            <person name="Hakenbeck R."/>
        </authorList>
    </citation>
    <scope>NUCLEOTIDE SEQUENCE [LARGE SCALE GENOMIC DNA]</scope>
    <source>
        <strain evidence="3 4">DD27</strain>
    </source>
</reference>
<dbReference type="Pfam" id="PF22208">
    <property type="entry name" value="Cas_Csm6_CARF"/>
    <property type="match status" value="1"/>
</dbReference>
<evidence type="ECO:0000259" key="1">
    <source>
        <dbReference type="Pfam" id="PF09659"/>
    </source>
</evidence>
<name>A0A139PXA4_STROR</name>
<dbReference type="Proteomes" id="UP000072363">
    <property type="component" value="Unassembled WGS sequence"/>
</dbReference>
<feature type="domain" description="Csm6 CARF" evidence="2">
    <location>
        <begin position="70"/>
        <end position="167"/>
    </location>
</feature>
<dbReference type="Pfam" id="PF09659">
    <property type="entry name" value="Cas_Csm6_HEPN"/>
    <property type="match status" value="1"/>
</dbReference>
<protein>
    <submittedName>
        <fullName evidence="3">CRISPR-associated protein Csm6</fullName>
    </submittedName>
</protein>
<dbReference type="Gene3D" id="3.40.50.10770">
    <property type="entry name" value="Hypothetical protein VC1899 like domain (Restriction endonuclease-like)"/>
    <property type="match status" value="1"/>
</dbReference>
<evidence type="ECO:0000313" key="3">
    <source>
        <dbReference type="EMBL" id="KXT94925.1"/>
    </source>
</evidence>
<accession>A0A139PXA4</accession>
<dbReference type="InterPro" id="IPR053941">
    <property type="entry name" value="Csm6_HEPN"/>
</dbReference>
<dbReference type="RefSeq" id="WP_061427669.1">
    <property type="nucleotide sequence ID" value="NZ_JAKUWK010000008.1"/>
</dbReference>
<evidence type="ECO:0000313" key="4">
    <source>
        <dbReference type="Proteomes" id="UP000072363"/>
    </source>
</evidence>
<evidence type="ECO:0000259" key="2">
    <source>
        <dbReference type="Pfam" id="PF22208"/>
    </source>
</evidence>
<dbReference type="EMBL" id="LQNZ01000089">
    <property type="protein sequence ID" value="KXT94925.1"/>
    <property type="molecule type" value="Genomic_DNA"/>
</dbReference>
<dbReference type="PATRIC" id="fig|1303.82.peg.1018"/>
<dbReference type="NCBIfam" id="TIGR02672">
    <property type="entry name" value="cas_csm6"/>
    <property type="match status" value="1"/>
</dbReference>
<comment type="caution">
    <text evidence="3">The sequence shown here is derived from an EMBL/GenBank/DDBJ whole genome shotgun (WGS) entry which is preliminary data.</text>
</comment>
<gene>
    <name evidence="3" type="ORF">SORDD27_00949</name>
</gene>
<proteinExistence type="predicted"/>
<dbReference type="InterPro" id="IPR053955">
    <property type="entry name" value="Csm6_CARF"/>
</dbReference>
<dbReference type="AlphaFoldDB" id="A0A139PXA4"/>